<name>G0M7H6_CAEBE</name>
<feature type="chain" id="PRO_5003402802" evidence="1">
    <location>
        <begin position="17"/>
        <end position="137"/>
    </location>
</feature>
<keyword evidence="1" id="KW-0732">Signal</keyword>
<feature type="signal peptide" evidence="1">
    <location>
        <begin position="1"/>
        <end position="16"/>
    </location>
</feature>
<organism evidence="3">
    <name type="scientific">Caenorhabditis brenneri</name>
    <name type="common">Nematode worm</name>
    <dbReference type="NCBI Taxonomy" id="135651"/>
    <lineage>
        <taxon>Eukaryota</taxon>
        <taxon>Metazoa</taxon>
        <taxon>Ecdysozoa</taxon>
        <taxon>Nematoda</taxon>
        <taxon>Chromadorea</taxon>
        <taxon>Rhabditida</taxon>
        <taxon>Rhabditina</taxon>
        <taxon>Rhabditomorpha</taxon>
        <taxon>Rhabditoidea</taxon>
        <taxon>Rhabditidae</taxon>
        <taxon>Peloderinae</taxon>
        <taxon>Caenorhabditis</taxon>
    </lineage>
</organism>
<dbReference type="AlphaFoldDB" id="G0M7H6"/>
<sequence>MKTVLIIVFLIVGAFGSPPWSIDCTQDKDCFGGRKCLRGHCSIMMTEKTCVRDSDCSGYRQCSYGKCVDLNHFRAKILRCQHDEDCSSGKVTSPWTFETDQFEGSGRYCHTTTDCWVHENEWCDKHGGISMGICRRG</sequence>
<proteinExistence type="predicted"/>
<protein>
    <submittedName>
        <fullName evidence="2">Uncharacterized protein</fullName>
    </submittedName>
</protein>
<keyword evidence="3" id="KW-1185">Reference proteome</keyword>
<accession>G0M7H6</accession>
<dbReference type="Proteomes" id="UP000008068">
    <property type="component" value="Unassembled WGS sequence"/>
</dbReference>
<dbReference type="EMBL" id="GL379786">
    <property type="protein sequence ID" value="EGT30593.1"/>
    <property type="molecule type" value="Genomic_DNA"/>
</dbReference>
<dbReference type="HOGENOM" id="CLU_1929438_0_0_1"/>
<reference evidence="3" key="1">
    <citation type="submission" date="2011-07" db="EMBL/GenBank/DDBJ databases">
        <authorList>
            <consortium name="Caenorhabditis brenneri Sequencing and Analysis Consortium"/>
            <person name="Wilson R.K."/>
        </authorList>
    </citation>
    <scope>NUCLEOTIDE SEQUENCE [LARGE SCALE GENOMIC DNA]</scope>
    <source>
        <strain evidence="3">PB2801</strain>
    </source>
</reference>
<evidence type="ECO:0000313" key="3">
    <source>
        <dbReference type="Proteomes" id="UP000008068"/>
    </source>
</evidence>
<dbReference type="InParanoid" id="G0M7H6"/>
<evidence type="ECO:0000313" key="2">
    <source>
        <dbReference type="EMBL" id="EGT30593.1"/>
    </source>
</evidence>
<evidence type="ECO:0000256" key="1">
    <source>
        <dbReference type="SAM" id="SignalP"/>
    </source>
</evidence>
<gene>
    <name evidence="2" type="ORF">CAEBREN_22624</name>
</gene>